<dbReference type="PANTHER" id="PTHR43806">
    <property type="entry name" value="PEPTIDASE S8"/>
    <property type="match status" value="1"/>
</dbReference>
<evidence type="ECO:0000256" key="3">
    <source>
        <dbReference type="ARBA" id="ARBA00022801"/>
    </source>
</evidence>
<dbReference type="Pfam" id="PF00082">
    <property type="entry name" value="Peptidase_S8"/>
    <property type="match status" value="1"/>
</dbReference>
<keyword evidence="4" id="KW-0720">Serine protease</keyword>
<evidence type="ECO:0000256" key="2">
    <source>
        <dbReference type="ARBA" id="ARBA00022670"/>
    </source>
</evidence>
<gene>
    <name evidence="6" type="ORF">GALL_300250</name>
</gene>
<feature type="domain" description="Peptidase S8/S53" evidence="5">
    <location>
        <begin position="127"/>
        <end position="382"/>
    </location>
</feature>
<dbReference type="InterPro" id="IPR015500">
    <property type="entry name" value="Peptidase_S8_subtilisin-rel"/>
</dbReference>
<accession>A0A1J5RIY2</accession>
<evidence type="ECO:0000313" key="6">
    <source>
        <dbReference type="EMBL" id="OIQ88093.1"/>
    </source>
</evidence>
<keyword evidence="3 6" id="KW-0378">Hydrolase</keyword>
<dbReference type="PANTHER" id="PTHR43806:SF11">
    <property type="entry name" value="CEREVISIN-RELATED"/>
    <property type="match status" value="1"/>
</dbReference>
<dbReference type="EC" id="3.4.21.62" evidence="6"/>
<keyword evidence="2" id="KW-0645">Protease</keyword>
<dbReference type="AlphaFoldDB" id="A0A1J5RIY2"/>
<proteinExistence type="inferred from homology"/>
<reference evidence="6" key="1">
    <citation type="submission" date="2016-10" db="EMBL/GenBank/DDBJ databases">
        <title>Sequence of Gallionella enrichment culture.</title>
        <authorList>
            <person name="Poehlein A."/>
            <person name="Muehling M."/>
            <person name="Daniel R."/>
        </authorList>
    </citation>
    <scope>NUCLEOTIDE SEQUENCE</scope>
</reference>
<dbReference type="PRINTS" id="PR00723">
    <property type="entry name" value="SUBTILISIN"/>
</dbReference>
<dbReference type="EMBL" id="MLJW01000388">
    <property type="protein sequence ID" value="OIQ88093.1"/>
    <property type="molecule type" value="Genomic_DNA"/>
</dbReference>
<dbReference type="InterPro" id="IPR000209">
    <property type="entry name" value="Peptidase_S8/S53_dom"/>
</dbReference>
<dbReference type="GO" id="GO:0006508">
    <property type="term" value="P:proteolysis"/>
    <property type="evidence" value="ECO:0007669"/>
    <property type="project" value="UniProtKB-KW"/>
</dbReference>
<name>A0A1J5RIY2_9ZZZZ</name>
<comment type="caution">
    <text evidence="6">The sequence shown here is derived from an EMBL/GenBank/DDBJ whole genome shotgun (WGS) entry which is preliminary data.</text>
</comment>
<dbReference type="SUPFAM" id="SSF52743">
    <property type="entry name" value="Subtilisin-like"/>
    <property type="match status" value="1"/>
</dbReference>
<dbReference type="GO" id="GO:0004252">
    <property type="term" value="F:serine-type endopeptidase activity"/>
    <property type="evidence" value="ECO:0007669"/>
    <property type="project" value="UniProtKB-EC"/>
</dbReference>
<sequence length="388" mass="39765">MSAERRGVVVILPDDYERTTLPDVEGAFGHMHLDVMSDVSRLEAPRAGAPEAGVRTLRRVGVVVADAERSEEVAKYYSEVPGAAVLEDRRVRAYPSVVDAVAVALGDSPTETWARTALNLGGCRWTGRGAKVAVLDSGYASAHPDFAGRPVATAVFNGAPSPGDLYGHGTHCLGLVGGPAVPSRGPRYGVAPNASLYVGKVLGDDGQGWISDVLTGLNWALAQGCDVVSLALGWQDDDPAQVAGFETVASRALARGCLIVAAAGNESARPALVSPVSFPASAPSVLAVAALDTDLSVDIRSNRGSAGGPQIDLAAPGAAMWSTWPQATYQTADGTSMATSFVAGVAALWKESSPSLGGRSLWAAMTAASAKLPYSSEDVGAGLVQAPS</sequence>
<evidence type="ECO:0000259" key="5">
    <source>
        <dbReference type="Pfam" id="PF00082"/>
    </source>
</evidence>
<evidence type="ECO:0000256" key="4">
    <source>
        <dbReference type="ARBA" id="ARBA00022825"/>
    </source>
</evidence>
<organism evidence="6">
    <name type="scientific">mine drainage metagenome</name>
    <dbReference type="NCBI Taxonomy" id="410659"/>
    <lineage>
        <taxon>unclassified sequences</taxon>
        <taxon>metagenomes</taxon>
        <taxon>ecological metagenomes</taxon>
    </lineage>
</organism>
<dbReference type="Gene3D" id="3.40.50.200">
    <property type="entry name" value="Peptidase S8/S53 domain"/>
    <property type="match status" value="1"/>
</dbReference>
<evidence type="ECO:0000256" key="1">
    <source>
        <dbReference type="ARBA" id="ARBA00011073"/>
    </source>
</evidence>
<dbReference type="InterPro" id="IPR036852">
    <property type="entry name" value="Peptidase_S8/S53_dom_sf"/>
</dbReference>
<comment type="similarity">
    <text evidence="1">Belongs to the peptidase S8 family.</text>
</comment>
<dbReference type="PROSITE" id="PS51892">
    <property type="entry name" value="SUBTILASE"/>
    <property type="match status" value="1"/>
</dbReference>
<protein>
    <submittedName>
        <fullName evidence="6">Subtilisin BL</fullName>
        <ecNumber evidence="6">3.4.21.62</ecNumber>
    </submittedName>
</protein>
<dbReference type="InterPro" id="IPR050131">
    <property type="entry name" value="Peptidase_S8_subtilisin-like"/>
</dbReference>